<keyword evidence="8" id="KW-1185">Reference proteome</keyword>
<keyword evidence="2" id="KW-1003">Cell membrane</keyword>
<dbReference type="PANTHER" id="PTHR33529">
    <property type="entry name" value="SLR0882 PROTEIN-RELATED"/>
    <property type="match status" value="1"/>
</dbReference>
<evidence type="ECO:0000256" key="5">
    <source>
        <dbReference type="ARBA" id="ARBA00023136"/>
    </source>
</evidence>
<dbReference type="EMBL" id="SADE01000001">
    <property type="protein sequence ID" value="RVU38481.1"/>
    <property type="molecule type" value="Genomic_DNA"/>
</dbReference>
<dbReference type="PANTHER" id="PTHR33529:SF6">
    <property type="entry name" value="YJGP_YJGQ FAMILY PERMEASE"/>
    <property type="match status" value="1"/>
</dbReference>
<dbReference type="GO" id="GO:0015920">
    <property type="term" value="P:lipopolysaccharide transport"/>
    <property type="evidence" value="ECO:0007669"/>
    <property type="project" value="TreeGrafter"/>
</dbReference>
<feature type="transmembrane region" description="Helical" evidence="6">
    <location>
        <begin position="49"/>
        <end position="78"/>
    </location>
</feature>
<accession>A0A437QVC7</accession>
<organism evidence="7 8">
    <name type="scientific">Hwanghaeella grinnelliae</name>
    <dbReference type="NCBI Taxonomy" id="2500179"/>
    <lineage>
        <taxon>Bacteria</taxon>
        <taxon>Pseudomonadati</taxon>
        <taxon>Pseudomonadota</taxon>
        <taxon>Alphaproteobacteria</taxon>
        <taxon>Rhodospirillales</taxon>
        <taxon>Rhodospirillaceae</taxon>
        <taxon>Hwanghaeella</taxon>
    </lineage>
</organism>
<proteinExistence type="predicted"/>
<feature type="transmembrane region" description="Helical" evidence="6">
    <location>
        <begin position="12"/>
        <end position="29"/>
    </location>
</feature>
<dbReference type="Proteomes" id="UP000287447">
    <property type="component" value="Unassembled WGS sequence"/>
</dbReference>
<evidence type="ECO:0000313" key="7">
    <source>
        <dbReference type="EMBL" id="RVU38481.1"/>
    </source>
</evidence>
<dbReference type="AlphaFoldDB" id="A0A437QVC7"/>
<feature type="transmembrane region" description="Helical" evidence="6">
    <location>
        <begin position="306"/>
        <end position="325"/>
    </location>
</feature>
<name>A0A437QVC7_9PROT</name>
<comment type="caution">
    <text evidence="7">The sequence shown here is derived from an EMBL/GenBank/DDBJ whole genome shotgun (WGS) entry which is preliminary data.</text>
</comment>
<evidence type="ECO:0000256" key="1">
    <source>
        <dbReference type="ARBA" id="ARBA00004651"/>
    </source>
</evidence>
<feature type="transmembrane region" description="Helical" evidence="6">
    <location>
        <begin position="99"/>
        <end position="122"/>
    </location>
</feature>
<dbReference type="GO" id="GO:0043190">
    <property type="term" value="C:ATP-binding cassette (ABC) transporter complex"/>
    <property type="evidence" value="ECO:0007669"/>
    <property type="project" value="TreeGrafter"/>
</dbReference>
<keyword evidence="3 6" id="KW-0812">Transmembrane</keyword>
<evidence type="ECO:0000256" key="4">
    <source>
        <dbReference type="ARBA" id="ARBA00022989"/>
    </source>
</evidence>
<evidence type="ECO:0000256" key="6">
    <source>
        <dbReference type="SAM" id="Phobius"/>
    </source>
</evidence>
<evidence type="ECO:0000256" key="2">
    <source>
        <dbReference type="ARBA" id="ARBA00022475"/>
    </source>
</evidence>
<evidence type="ECO:0000313" key="8">
    <source>
        <dbReference type="Proteomes" id="UP000287447"/>
    </source>
</evidence>
<keyword evidence="5 6" id="KW-0472">Membrane</keyword>
<reference evidence="8" key="1">
    <citation type="submission" date="2019-01" db="EMBL/GenBank/DDBJ databases">
        <title>Gri0909 isolated from a small marine red alga.</title>
        <authorList>
            <person name="Kim J."/>
            <person name="Jeong S.E."/>
            <person name="Jeon C.O."/>
        </authorList>
    </citation>
    <scope>NUCLEOTIDE SEQUENCE [LARGE SCALE GENOMIC DNA]</scope>
    <source>
        <strain evidence="8">Gri0909</strain>
    </source>
</reference>
<feature type="transmembrane region" description="Helical" evidence="6">
    <location>
        <begin position="276"/>
        <end position="294"/>
    </location>
</feature>
<dbReference type="InterPro" id="IPR005495">
    <property type="entry name" value="LptG/LptF_permease"/>
</dbReference>
<sequence>MNSITRHMTSQILTVAIVASVILCTAVVLQQSIRFIDLIVNRGLPASDLAYLSLLITPRILSVVLPVAVFGATIFTYHRMQTGSELVILRSAGMNSFRLAKPGLIAAVICTFFSYFFALYLMPVSSQELRTYLSTARSEIGAILIKEGQFNAIRDDLTIYARRREENGDLIGLIIHSEQSNGDQVTVIAQRGAVVNSPTGARILLANGRQQTLSQGELHDIEFEEYVFDLVEEQQTGPELWQQPRERFLPDLLSPSNSPGDVAYRGELIAEGHGRLAQPLLAIAYVAAGLVILLKTEFSRQSNAKPILAAVAIMVGLLVVNLGLISSAGKYAVLIPVMYGMVVAPTVVALYLLARPQQFKRRAKPSELQEI</sequence>
<feature type="transmembrane region" description="Helical" evidence="6">
    <location>
        <begin position="331"/>
        <end position="354"/>
    </location>
</feature>
<dbReference type="Pfam" id="PF03739">
    <property type="entry name" value="LptF_LptG"/>
    <property type="match status" value="1"/>
</dbReference>
<protein>
    <submittedName>
        <fullName evidence="7">LptF/LptG family permease</fullName>
    </submittedName>
</protein>
<keyword evidence="4 6" id="KW-1133">Transmembrane helix</keyword>
<evidence type="ECO:0000256" key="3">
    <source>
        <dbReference type="ARBA" id="ARBA00022692"/>
    </source>
</evidence>
<gene>
    <name evidence="7" type="ORF">EOI86_04140</name>
</gene>
<comment type="subcellular location">
    <subcellularLocation>
        <location evidence="1">Cell membrane</location>
        <topology evidence="1">Multi-pass membrane protein</topology>
    </subcellularLocation>
</comment>